<evidence type="ECO:0000256" key="1">
    <source>
        <dbReference type="ARBA" id="ARBA00007888"/>
    </source>
</evidence>
<dbReference type="InterPro" id="IPR042243">
    <property type="entry name" value="HypD_1"/>
</dbReference>
<dbReference type="Gene3D" id="3.40.50.11740">
    <property type="entry name" value="HypD, alpha/beta domain 2"/>
    <property type="match status" value="2"/>
</dbReference>
<keyword evidence="6" id="KW-1185">Reference proteome</keyword>
<keyword evidence="3" id="KW-0408">Iron</keyword>
<comment type="similarity">
    <text evidence="1 4">Belongs to the HypD family.</text>
</comment>
<dbReference type="Pfam" id="PF01924">
    <property type="entry name" value="HypD"/>
    <property type="match status" value="1"/>
</dbReference>
<dbReference type="Gene3D" id="6.10.20.100">
    <property type="match status" value="1"/>
</dbReference>
<organism evidence="5 6">
    <name type="scientific">Paraburkholderia kururiensis</name>
    <dbReference type="NCBI Taxonomy" id="984307"/>
    <lineage>
        <taxon>Bacteria</taxon>
        <taxon>Pseudomonadati</taxon>
        <taxon>Pseudomonadota</taxon>
        <taxon>Betaproteobacteria</taxon>
        <taxon>Burkholderiales</taxon>
        <taxon>Burkholderiaceae</taxon>
        <taxon>Paraburkholderia</taxon>
    </lineage>
</organism>
<evidence type="ECO:0000256" key="4">
    <source>
        <dbReference type="PIRNR" id="PIRNR005622"/>
    </source>
</evidence>
<dbReference type="Proteomes" id="UP001325479">
    <property type="component" value="Chromosome"/>
</dbReference>
<evidence type="ECO:0000256" key="3">
    <source>
        <dbReference type="ARBA" id="ARBA00023004"/>
    </source>
</evidence>
<dbReference type="RefSeq" id="WP_114809717.1">
    <property type="nucleotide sequence ID" value="NZ_CP139965.1"/>
</dbReference>
<name>A0ABZ0WMV3_9BURK</name>
<keyword evidence="2" id="KW-0479">Metal-binding</keyword>
<dbReference type="EMBL" id="CP139965">
    <property type="protein sequence ID" value="WQD78601.1"/>
    <property type="molecule type" value="Genomic_DNA"/>
</dbReference>
<proteinExistence type="inferred from homology"/>
<dbReference type="PANTHER" id="PTHR30149">
    <property type="entry name" value="HYDROGENASE PROTEIN ASSEMBLY PROTEIN HYPD"/>
    <property type="match status" value="1"/>
</dbReference>
<dbReference type="NCBIfam" id="TIGR00075">
    <property type="entry name" value="hypD"/>
    <property type="match status" value="1"/>
</dbReference>
<evidence type="ECO:0000256" key="2">
    <source>
        <dbReference type="ARBA" id="ARBA00022723"/>
    </source>
</evidence>
<dbReference type="PIRSF" id="PIRSF005622">
    <property type="entry name" value="Hydrgn_mat_hypD"/>
    <property type="match status" value="1"/>
</dbReference>
<accession>A0ABZ0WMV3</accession>
<reference evidence="5 6" key="1">
    <citation type="submission" date="2023-12" db="EMBL/GenBank/DDBJ databases">
        <title>Genome sequencing and assembly of bacterial species from a model synthetic community.</title>
        <authorList>
            <person name="Hogle S.L."/>
        </authorList>
    </citation>
    <scope>NUCLEOTIDE SEQUENCE [LARGE SCALE GENOMIC DNA]</scope>
    <source>
        <strain evidence="5 6">HAMBI 2494</strain>
    </source>
</reference>
<gene>
    <name evidence="5" type="primary">hypD</name>
    <name evidence="5" type="ORF">U0042_02525</name>
</gene>
<dbReference type="PANTHER" id="PTHR30149:SF0">
    <property type="entry name" value="HYDROGENASE MATURATION FACTOR HYPD"/>
    <property type="match status" value="1"/>
</dbReference>
<protein>
    <recommendedName>
        <fullName evidence="4">Hydrogenase maturation factor</fullName>
    </recommendedName>
</protein>
<evidence type="ECO:0000313" key="6">
    <source>
        <dbReference type="Proteomes" id="UP001325479"/>
    </source>
</evidence>
<dbReference type="InterPro" id="IPR002780">
    <property type="entry name" value="Hyd_form_HypD"/>
</dbReference>
<sequence length="379" mass="41150">MKHVDEWRDPAAAHRYADAIAKIATRHWTIMEICGGQTHSIVRHGIDRMLPPGITLLHGPGCPVCVTPAGMIDTAIELARRPEVIFCSFGDMLRVPGERDSLLAARAHGADVRVVYSPLDAVALARSHPERLVVFFAIGFETTAPATAMAVLQAEREQLANFCLLVSHVLVPPAIEAILAEPGNGVNGFLAAGHVCTVMGYADYEPLAQRHHVPIVVTGFEPVDLLHGLYLCIRQLEAGEAKVENPYSRAVRREGNAAARTAVAQVFSVQAQRWRGMGEIAASGLGLAPRYRRYDALARFANLDVPAEHANECIAGELLRGRRKPCDCPAFGTRCTPEHPLGATMVSSEGVCAAYYRYRRAESRHAPGEQEARTTTGTL</sequence>
<dbReference type="InterPro" id="IPR042244">
    <property type="entry name" value="HypD_2_sf"/>
</dbReference>
<evidence type="ECO:0000313" key="5">
    <source>
        <dbReference type="EMBL" id="WQD78601.1"/>
    </source>
</evidence>